<keyword evidence="1 6" id="KW-0645">Protease</keyword>
<dbReference type="EMBL" id="CP041345">
    <property type="protein sequence ID" value="QKG80031.1"/>
    <property type="molecule type" value="Genomic_DNA"/>
</dbReference>
<protein>
    <submittedName>
        <fullName evidence="8">M48 family metallopeptidase</fullName>
    </submittedName>
</protein>
<dbReference type="GO" id="GO:0051603">
    <property type="term" value="P:proteolysis involved in protein catabolic process"/>
    <property type="evidence" value="ECO:0007669"/>
    <property type="project" value="TreeGrafter"/>
</dbReference>
<dbReference type="GO" id="GO:0016020">
    <property type="term" value="C:membrane"/>
    <property type="evidence" value="ECO:0007669"/>
    <property type="project" value="TreeGrafter"/>
</dbReference>
<accession>A0A7D3XVI5</accession>
<dbReference type="GO" id="GO:0046872">
    <property type="term" value="F:metal ion binding"/>
    <property type="evidence" value="ECO:0007669"/>
    <property type="project" value="UniProtKB-KW"/>
</dbReference>
<organism evidence="8 9">
    <name type="scientific">Tenuifilum thalassicum</name>
    <dbReference type="NCBI Taxonomy" id="2590900"/>
    <lineage>
        <taxon>Bacteria</taxon>
        <taxon>Pseudomonadati</taxon>
        <taxon>Bacteroidota</taxon>
        <taxon>Bacteroidia</taxon>
        <taxon>Bacteroidales</taxon>
        <taxon>Tenuifilaceae</taxon>
        <taxon>Tenuifilum</taxon>
    </lineage>
</organism>
<dbReference type="AlphaFoldDB" id="A0A7D3XVI5"/>
<dbReference type="CDD" id="cd07332">
    <property type="entry name" value="M48C_Oma1_like"/>
    <property type="match status" value="1"/>
</dbReference>
<dbReference type="PANTHER" id="PTHR22726:SF1">
    <property type="entry name" value="METALLOENDOPEPTIDASE OMA1, MITOCHONDRIAL"/>
    <property type="match status" value="1"/>
</dbReference>
<evidence type="ECO:0000256" key="1">
    <source>
        <dbReference type="ARBA" id="ARBA00022670"/>
    </source>
</evidence>
<dbReference type="KEGG" id="ttz:FHG85_07065"/>
<dbReference type="Pfam" id="PF01435">
    <property type="entry name" value="Peptidase_M48"/>
    <property type="match status" value="1"/>
</dbReference>
<dbReference type="Proteomes" id="UP000500961">
    <property type="component" value="Chromosome"/>
</dbReference>
<reference evidence="8 9" key="1">
    <citation type="submission" date="2019-07" db="EMBL/GenBank/DDBJ databases">
        <title>Thalassofilum flectens gen. nov., sp. nov., a novel moderate thermophilic anaerobe from a shallow sea hot spring in Kunashir Island (Russia), representing a new family in the order Bacteroidales, and proposal of Thalassofilacea fam. nov.</title>
        <authorList>
            <person name="Kochetkova T.V."/>
            <person name="Podosokorskaya O.A."/>
            <person name="Novikov A."/>
            <person name="Elcheninov A.G."/>
            <person name="Toshchakov S.V."/>
            <person name="Kublanov I.V."/>
        </authorList>
    </citation>
    <scope>NUCLEOTIDE SEQUENCE [LARGE SCALE GENOMIC DNA]</scope>
    <source>
        <strain evidence="8 9">38-H</strain>
    </source>
</reference>
<sequence length="261" mass="30057">MRKVFIELIILIAAGVLLWIIFSKTVSIPEKPALISVEKEIEIGKRIKEDLLQLNGFTTISNRKIDSIFKNLSDTLELYLPDNQFKYNFIIVDSDIINAFAIPGGYIAITKGLINYCNTNDELLAVIGHEIGHIENRHVINRLIRDLGISLLLSNDKYVGSEVAKMLFTQSFNRKQEELADSYSCTFLERLGLEPRTLASFLRRLMEQDENISDNFEIVSSHPSMTKRIRMILNYKESKIKNSKHFNFNFLKIIKQELNNV</sequence>
<comment type="cofactor">
    <cofactor evidence="6">
        <name>Zn(2+)</name>
        <dbReference type="ChEBI" id="CHEBI:29105"/>
    </cofactor>
    <text evidence="6">Binds 1 zinc ion per subunit.</text>
</comment>
<evidence type="ECO:0000259" key="7">
    <source>
        <dbReference type="Pfam" id="PF01435"/>
    </source>
</evidence>
<keyword evidence="5 6" id="KW-0482">Metalloprotease</keyword>
<dbReference type="InterPro" id="IPR001915">
    <property type="entry name" value="Peptidase_M48"/>
</dbReference>
<keyword evidence="2" id="KW-0479">Metal-binding</keyword>
<keyword evidence="9" id="KW-1185">Reference proteome</keyword>
<evidence type="ECO:0000256" key="5">
    <source>
        <dbReference type="ARBA" id="ARBA00023049"/>
    </source>
</evidence>
<comment type="similarity">
    <text evidence="6">Belongs to the peptidase M48 family.</text>
</comment>
<keyword evidence="3 6" id="KW-0378">Hydrolase</keyword>
<feature type="domain" description="Peptidase M48" evidence="7">
    <location>
        <begin position="62"/>
        <end position="234"/>
    </location>
</feature>
<evidence type="ECO:0000256" key="4">
    <source>
        <dbReference type="ARBA" id="ARBA00022833"/>
    </source>
</evidence>
<dbReference type="GO" id="GO:0004222">
    <property type="term" value="F:metalloendopeptidase activity"/>
    <property type="evidence" value="ECO:0007669"/>
    <property type="project" value="InterPro"/>
</dbReference>
<keyword evidence="4 6" id="KW-0862">Zinc</keyword>
<gene>
    <name evidence="8" type="ORF">FHG85_07065</name>
</gene>
<evidence type="ECO:0000256" key="6">
    <source>
        <dbReference type="RuleBase" id="RU003983"/>
    </source>
</evidence>
<name>A0A7D3XVI5_9BACT</name>
<proteinExistence type="inferred from homology"/>
<evidence type="ECO:0000256" key="3">
    <source>
        <dbReference type="ARBA" id="ARBA00022801"/>
    </source>
</evidence>
<dbReference type="RefSeq" id="WP_173074377.1">
    <property type="nucleotide sequence ID" value="NZ_CP041345.1"/>
</dbReference>
<dbReference type="PANTHER" id="PTHR22726">
    <property type="entry name" value="METALLOENDOPEPTIDASE OMA1"/>
    <property type="match status" value="1"/>
</dbReference>
<dbReference type="Gene3D" id="3.30.2010.10">
    <property type="entry name" value="Metalloproteases ('zincins'), catalytic domain"/>
    <property type="match status" value="1"/>
</dbReference>
<evidence type="ECO:0000256" key="2">
    <source>
        <dbReference type="ARBA" id="ARBA00022723"/>
    </source>
</evidence>
<dbReference type="InterPro" id="IPR051156">
    <property type="entry name" value="Mito/Outer_Membr_Metalloprot"/>
</dbReference>
<evidence type="ECO:0000313" key="8">
    <source>
        <dbReference type="EMBL" id="QKG80031.1"/>
    </source>
</evidence>
<evidence type="ECO:0000313" key="9">
    <source>
        <dbReference type="Proteomes" id="UP000500961"/>
    </source>
</evidence>